<evidence type="ECO:0000313" key="5">
    <source>
        <dbReference type="EMBL" id="WDA60454.1"/>
    </source>
</evidence>
<proteinExistence type="inferred from homology"/>
<dbReference type="NCBIfam" id="TIGR01730">
    <property type="entry name" value="RND_mfp"/>
    <property type="match status" value="1"/>
</dbReference>
<feature type="coiled-coil region" evidence="2">
    <location>
        <begin position="191"/>
        <end position="250"/>
    </location>
</feature>
<dbReference type="PROSITE" id="PS51257">
    <property type="entry name" value="PROKAR_LIPOPROTEIN"/>
    <property type="match status" value="1"/>
</dbReference>
<dbReference type="InterPro" id="IPR058625">
    <property type="entry name" value="MdtA-like_BSH"/>
</dbReference>
<feature type="domain" description="Multidrug resistance protein MdtA-like barrel-sandwich hybrid" evidence="4">
    <location>
        <begin position="89"/>
        <end position="277"/>
    </location>
</feature>
<name>A0ABY7V5I0_9DEIO</name>
<dbReference type="Gene3D" id="2.40.50.100">
    <property type="match status" value="2"/>
</dbReference>
<evidence type="ECO:0000256" key="1">
    <source>
        <dbReference type="ARBA" id="ARBA00009477"/>
    </source>
</evidence>
<dbReference type="Proteomes" id="UP001217044">
    <property type="component" value="Plasmid pDATS01"/>
</dbReference>
<dbReference type="EMBL" id="CP115166">
    <property type="protein sequence ID" value="WDA60454.1"/>
    <property type="molecule type" value="Genomic_DNA"/>
</dbReference>
<feature type="chain" id="PRO_5045622946" evidence="3">
    <location>
        <begin position="30"/>
        <end position="448"/>
    </location>
</feature>
<organism evidence="5 6">
    <name type="scientific">Deinococcus aquaticus</name>
    <dbReference type="NCBI Taxonomy" id="328692"/>
    <lineage>
        <taxon>Bacteria</taxon>
        <taxon>Thermotogati</taxon>
        <taxon>Deinococcota</taxon>
        <taxon>Deinococci</taxon>
        <taxon>Deinococcales</taxon>
        <taxon>Deinococcaceae</taxon>
        <taxon>Deinococcus</taxon>
    </lineage>
</organism>
<gene>
    <name evidence="5" type="ORF">M8445_15705</name>
</gene>
<dbReference type="PANTHER" id="PTHR30469">
    <property type="entry name" value="MULTIDRUG RESISTANCE PROTEIN MDTA"/>
    <property type="match status" value="1"/>
</dbReference>
<keyword evidence="2" id="KW-0175">Coiled coil</keyword>
<dbReference type="Gene3D" id="1.10.287.470">
    <property type="entry name" value="Helix hairpin bin"/>
    <property type="match status" value="1"/>
</dbReference>
<dbReference type="SUPFAM" id="SSF111369">
    <property type="entry name" value="HlyD-like secretion proteins"/>
    <property type="match status" value="2"/>
</dbReference>
<dbReference type="Gene3D" id="2.40.420.20">
    <property type="match status" value="1"/>
</dbReference>
<dbReference type="RefSeq" id="WP_273991230.1">
    <property type="nucleotide sequence ID" value="NZ_BAABQT010000004.1"/>
</dbReference>
<dbReference type="PANTHER" id="PTHR30469:SF15">
    <property type="entry name" value="HLYD FAMILY OF SECRETION PROTEINS"/>
    <property type="match status" value="1"/>
</dbReference>
<geneLocation type="plasmid" evidence="5 6">
    <name>pDATS01</name>
</geneLocation>
<dbReference type="PROSITE" id="PS51318">
    <property type="entry name" value="TAT"/>
    <property type="match status" value="1"/>
</dbReference>
<evidence type="ECO:0000313" key="6">
    <source>
        <dbReference type="Proteomes" id="UP001217044"/>
    </source>
</evidence>
<comment type="similarity">
    <text evidence="1">Belongs to the membrane fusion protein (MFP) (TC 8.A.1) family.</text>
</comment>
<sequence length="448" mass="44453">MSRAVPVGRRPAAQLTLAVMLSATLAACAAPGGADAGSGEATPAKATTNNLDAVPAKSTTLDVTVVEATSGTLNVQRSASAIIEAQRDSQVAAQSGGNVRAVLVAEGDRVNRGDVLVQLDDTQQRQALENARLQVQQAQINLDQTRTNTGQASAALSASVTSARAALAQAQSGAQSAETLYGLGGVSLADLQAARSQLAQAQSTLAQAQNALAQNGSSASGSVPLQQASLKSAQASVAQAEENLARTAVRAPFSGTVASLAVSVGEFAGQGSAVARLVDPGSIRAKFSVPSGDALALKDGARLNLGYGGVNYVAVVTGTPNIAGTNRLVPVTARVEGGEALPVGATAQARYRNTLGTGTLVPSSAVQVDGGQNAVYVAAEGLAQLTPVTVVAESGGQVALRGVQAGQEVITPVPASLQDGAKVKVKRVAADAASTGATGADAEGGTQP</sequence>
<keyword evidence="6" id="KW-1185">Reference proteome</keyword>
<protein>
    <submittedName>
        <fullName evidence="5">Efflux RND transporter periplasmic adaptor subunit</fullName>
    </submittedName>
</protein>
<evidence type="ECO:0000256" key="3">
    <source>
        <dbReference type="SAM" id="SignalP"/>
    </source>
</evidence>
<evidence type="ECO:0000259" key="4">
    <source>
        <dbReference type="Pfam" id="PF25917"/>
    </source>
</evidence>
<accession>A0ABY7V5I0</accession>
<evidence type="ECO:0000256" key="2">
    <source>
        <dbReference type="SAM" id="Coils"/>
    </source>
</evidence>
<keyword evidence="3" id="KW-0732">Signal</keyword>
<reference evidence="5 6" key="1">
    <citation type="submission" date="2022-12" db="EMBL/GenBank/DDBJ databases">
        <title>Genome Sequence of Deinococcus aquaticus Type Strain PB314.</title>
        <authorList>
            <person name="Albert C."/>
            <person name="Hill J."/>
            <person name="Boren L."/>
            <person name="Scholz-Ng S."/>
            <person name="Fatema N."/>
            <person name="Grosso R."/>
            <person name="Soboslay E."/>
            <person name="Tuohy J."/>
        </authorList>
    </citation>
    <scope>NUCLEOTIDE SEQUENCE [LARGE SCALE GENOMIC DNA]</scope>
    <source>
        <strain evidence="5 6">PB-314</strain>
        <plasmid evidence="5 6">pDATS01</plasmid>
    </source>
</reference>
<dbReference type="Pfam" id="PF25917">
    <property type="entry name" value="BSH_RND"/>
    <property type="match status" value="1"/>
</dbReference>
<dbReference type="InterPro" id="IPR006311">
    <property type="entry name" value="TAT_signal"/>
</dbReference>
<dbReference type="InterPro" id="IPR006143">
    <property type="entry name" value="RND_pump_MFP"/>
</dbReference>
<feature type="signal peptide" evidence="3">
    <location>
        <begin position="1"/>
        <end position="29"/>
    </location>
</feature>
<keyword evidence="5" id="KW-0614">Plasmid</keyword>